<evidence type="ECO:0000313" key="1">
    <source>
        <dbReference type="EMBL" id="WQJ52846.1"/>
    </source>
</evidence>
<sequence>MIIGQYDIIKDDNIRKTKIIKMLTSLKNKICDAQEECDEE</sequence>
<name>A0ABZ0Z1B5_9CAUD</name>
<organism evidence="1 2">
    <name type="scientific">phage Lak_Megaphage_RVC_JS4_GC31</name>
    <dbReference type="NCBI Taxonomy" id="3109228"/>
    <lineage>
        <taxon>Viruses</taxon>
        <taxon>Duplodnaviria</taxon>
        <taxon>Heunggongvirae</taxon>
        <taxon>Uroviricota</taxon>
        <taxon>Caudoviricetes</taxon>
        <taxon>Caudoviricetes code 15 clade</taxon>
    </lineage>
</organism>
<proteinExistence type="predicted"/>
<dbReference type="Proteomes" id="UP001349343">
    <property type="component" value="Segment"/>
</dbReference>
<accession>A0ABZ0Z1B5</accession>
<dbReference type="EMBL" id="OR769222">
    <property type="protein sequence ID" value="WQJ52846.1"/>
    <property type="molecule type" value="Genomic_DNA"/>
</dbReference>
<keyword evidence="2" id="KW-1185">Reference proteome</keyword>
<reference evidence="1 2" key="1">
    <citation type="submission" date="2023-11" db="EMBL/GenBank/DDBJ databases">
        <authorList>
            <person name="Cook R."/>
            <person name="Crisci M."/>
            <person name="Pye H."/>
            <person name="Adriaenssens E."/>
            <person name="Santini J."/>
        </authorList>
    </citation>
    <scope>NUCLEOTIDE SEQUENCE [LARGE SCALE GENOMIC DNA]</scope>
    <source>
        <strain evidence="1">Lak_Megaphage_RVC_JS4_GC31</strain>
    </source>
</reference>
<evidence type="ECO:0000313" key="2">
    <source>
        <dbReference type="Proteomes" id="UP001349343"/>
    </source>
</evidence>
<protein>
    <submittedName>
        <fullName evidence="1">Uncharacterized protein</fullName>
    </submittedName>
</protein>